<dbReference type="InterPro" id="IPR011110">
    <property type="entry name" value="Reg_prop"/>
</dbReference>
<organism evidence="6 7">
    <name type="scientific">Nibrella viscosa</name>
    <dbReference type="NCBI Taxonomy" id="1084524"/>
    <lineage>
        <taxon>Bacteria</taxon>
        <taxon>Pseudomonadati</taxon>
        <taxon>Bacteroidota</taxon>
        <taxon>Cytophagia</taxon>
        <taxon>Cytophagales</taxon>
        <taxon>Spirosomataceae</taxon>
        <taxon>Nibrella</taxon>
    </lineage>
</organism>
<evidence type="ECO:0000256" key="2">
    <source>
        <dbReference type="ARBA" id="ARBA00012438"/>
    </source>
</evidence>
<dbReference type="PRINTS" id="PR00344">
    <property type="entry name" value="BCTRLSENSOR"/>
</dbReference>
<dbReference type="InterPro" id="IPR011047">
    <property type="entry name" value="Quinoprotein_ADH-like_sf"/>
</dbReference>
<dbReference type="Pfam" id="PF07494">
    <property type="entry name" value="Reg_prop"/>
    <property type="match status" value="4"/>
</dbReference>
<dbReference type="InterPro" id="IPR004358">
    <property type="entry name" value="Sig_transdc_His_kin-like_C"/>
</dbReference>
<dbReference type="SMART" id="SM00388">
    <property type="entry name" value="HisKA"/>
    <property type="match status" value="1"/>
</dbReference>
<dbReference type="CDD" id="cd00063">
    <property type="entry name" value="FN3"/>
    <property type="match status" value="1"/>
</dbReference>
<dbReference type="SMART" id="SM00387">
    <property type="entry name" value="HATPase_c"/>
    <property type="match status" value="1"/>
</dbReference>
<evidence type="ECO:0000313" key="6">
    <source>
        <dbReference type="EMBL" id="GAA4405207.1"/>
    </source>
</evidence>
<evidence type="ECO:0000256" key="4">
    <source>
        <dbReference type="SAM" id="Coils"/>
    </source>
</evidence>
<dbReference type="Proteomes" id="UP001500936">
    <property type="component" value="Unassembled WGS sequence"/>
</dbReference>
<dbReference type="InterPro" id="IPR005467">
    <property type="entry name" value="His_kinase_dom"/>
</dbReference>
<dbReference type="InterPro" id="IPR011123">
    <property type="entry name" value="Y_Y_Y"/>
</dbReference>
<comment type="catalytic activity">
    <reaction evidence="1">
        <text>ATP + protein L-histidine = ADP + protein N-phospho-L-histidine.</text>
        <dbReference type="EC" id="2.7.13.3"/>
    </reaction>
</comment>
<dbReference type="InterPro" id="IPR003594">
    <property type="entry name" value="HATPase_dom"/>
</dbReference>
<dbReference type="Pfam" id="PF07495">
    <property type="entry name" value="Y_Y_Y"/>
    <property type="match status" value="1"/>
</dbReference>
<dbReference type="GO" id="GO:0016301">
    <property type="term" value="F:kinase activity"/>
    <property type="evidence" value="ECO:0007669"/>
    <property type="project" value="UniProtKB-KW"/>
</dbReference>
<keyword evidence="4" id="KW-0175">Coiled coil</keyword>
<feature type="domain" description="Histidine kinase" evidence="5">
    <location>
        <begin position="1113"/>
        <end position="1351"/>
    </location>
</feature>
<sequence length="1358" mass="152927">MRTLLLLVLLTLPDPGYSQAPKLRFDQLTTADGLPDNSGFSLLQDRLGFIWVGTQNGLTRYDGTEMTVYRYEEHNPYSLKARLITTLLEDRNGDIWIGGEGLYRFERSTHRFYDHTPTGAESPTEPGPWVWCLHQDRQGQIWAICMNYKQQHLVLNRLDPKTGRWTFYRHTGQHSSGLTHSAIYDQGFETLRELYGLEEDRQGNIWVITTDKNKPGSTSVLHRHNRAQDRFDIFRPQPSGSTPATLAQPSALRADSLGNLWVGTLGNGLFQVNTRTGKIIAHYHQKSAPKQRLTADTVLALYKDKTGSLWVTTSRGLDELNFTTGQIIHYQPEPTNPHTPSGLVLVPLQEMPNGDMWFVSPKGLDCFVRRHHHFIQYQNNPTTPNGLLLGGGVYSFLVDRAGLVWIGTWGEGVLKQKHRPIFTRYTRDTTLKNTFSDKIIRFVYEAPSEPGILWIGTGKGLDRWNKKTGVITHFQHEPDKLSSLGKGQVTSIVEDAQKRLWIGTWGGGLCLLNRQTNTFTRFTNDIPKPAGLSSLYISSVLADQEGTLWIGTYQGVNCFDPDQGRVVKTLYKADTTHHPALLRLLDSLTASAQPPAAILRPDSGPAKTLSFTWPKKGAVLVMAMGQPTSSTRRCYGWIEDSKGRVIWQMSHSRSRYAGGAPDNRLQVESLSLPAGNYRLCYWSAQPNPSGNWPFPPPDRPAWWGIQLLPLSPAQHRQLEPLTRKWHLDGLREDNILNLMEHPKGAIWIGTNNGGVSRYQPKTNVLNTYFDYTKGPNSIAALEKDTSGQIWVGDYHSGLLKLAPRQGVVQHYKAGLPSPSVHTIQRDSQGRLWVSTHNGICRFDPATGSLRSFNPAQGFPDIRFYRRSTKGPDGTLYFFFGGSEGFIAFHPDAIQPDSVRLNVVLTDLDIFNTPASIGPQQPLQAHISQADQVTLAYDQNDLTFRFTTPYFTGAAQVQYVYRLEGYDQNWTAPSTMRQARYTDLSPGTYTFQVKAANADGVWNEQPTSIKVVVYPPWWQTWWAYLLYGIVLVSSLRGYVHFRSRTLRRQNRLLEEQVRQRTSQIEHQKEEILAQKEEIQTQRDHLENALTELKDTQNHLIQKEKMASLGELTAGIAHEIQNPLNFVTNFAEVSVEMIDELKEKVRAGRPSDVLPLADYLSENLQTITEQGQRAAAIIRSMLDHAGTPSGEKQPTDLNALADEYLRLAYYGMRAKDQGFTADLRLNLDQALQPISVTPQDMGRVLLNLYNNAFYAVQQKQQQQPDYQPQIDVTTQVEKGKVELRVKDNGTGIPPEIINKIYQPFFTTKPTGEGRGLGLSLSYDIVTKGHGGEMRVETEPCTGTEFIVILPYSTTDSAALG</sequence>
<keyword evidence="3" id="KW-0597">Phosphoprotein</keyword>
<dbReference type="Gene3D" id="3.30.565.10">
    <property type="entry name" value="Histidine kinase-like ATPase, C-terminal domain"/>
    <property type="match status" value="1"/>
</dbReference>
<dbReference type="Gene3D" id="2.60.40.10">
    <property type="entry name" value="Immunoglobulins"/>
    <property type="match status" value="1"/>
</dbReference>
<dbReference type="SUPFAM" id="SSF55874">
    <property type="entry name" value="ATPase domain of HSP90 chaperone/DNA topoisomerase II/histidine kinase"/>
    <property type="match status" value="1"/>
</dbReference>
<dbReference type="EC" id="2.7.13.3" evidence="2"/>
<dbReference type="PROSITE" id="PS50109">
    <property type="entry name" value="HIS_KIN"/>
    <property type="match status" value="1"/>
</dbReference>
<keyword evidence="6" id="KW-0418">Kinase</keyword>
<dbReference type="PANTHER" id="PTHR43547">
    <property type="entry name" value="TWO-COMPONENT HISTIDINE KINASE"/>
    <property type="match status" value="1"/>
</dbReference>
<gene>
    <name evidence="6" type="ORF">GCM10023187_23400</name>
</gene>
<keyword evidence="6" id="KW-0808">Transferase</keyword>
<dbReference type="InterPro" id="IPR003661">
    <property type="entry name" value="HisK_dim/P_dom"/>
</dbReference>
<dbReference type="SUPFAM" id="SSF50998">
    <property type="entry name" value="Quinoprotein alcohol dehydrogenase-like"/>
    <property type="match status" value="1"/>
</dbReference>
<feature type="coiled-coil region" evidence="4">
    <location>
        <begin position="1049"/>
        <end position="1104"/>
    </location>
</feature>
<dbReference type="Gene3D" id="1.10.287.130">
    <property type="match status" value="1"/>
</dbReference>
<dbReference type="InterPro" id="IPR015943">
    <property type="entry name" value="WD40/YVTN_repeat-like_dom_sf"/>
</dbReference>
<evidence type="ECO:0000256" key="1">
    <source>
        <dbReference type="ARBA" id="ARBA00000085"/>
    </source>
</evidence>
<dbReference type="SUPFAM" id="SSF47384">
    <property type="entry name" value="Homodimeric domain of signal transducing histidine kinase"/>
    <property type="match status" value="1"/>
</dbReference>
<dbReference type="InterPro" id="IPR036890">
    <property type="entry name" value="HATPase_C_sf"/>
</dbReference>
<dbReference type="PANTHER" id="PTHR43547:SF2">
    <property type="entry name" value="HYBRID SIGNAL TRANSDUCTION HISTIDINE KINASE C"/>
    <property type="match status" value="1"/>
</dbReference>
<evidence type="ECO:0000259" key="5">
    <source>
        <dbReference type="PROSITE" id="PS50109"/>
    </source>
</evidence>
<comment type="caution">
    <text evidence="6">The sequence shown here is derived from an EMBL/GenBank/DDBJ whole genome shotgun (WGS) entry which is preliminary data.</text>
</comment>
<dbReference type="InterPro" id="IPR036097">
    <property type="entry name" value="HisK_dim/P_sf"/>
</dbReference>
<dbReference type="Pfam" id="PF02518">
    <property type="entry name" value="HATPase_c"/>
    <property type="match status" value="1"/>
</dbReference>
<evidence type="ECO:0000256" key="3">
    <source>
        <dbReference type="ARBA" id="ARBA00022553"/>
    </source>
</evidence>
<reference evidence="7" key="1">
    <citation type="journal article" date="2019" name="Int. J. Syst. Evol. Microbiol.">
        <title>The Global Catalogue of Microorganisms (GCM) 10K type strain sequencing project: providing services to taxonomists for standard genome sequencing and annotation.</title>
        <authorList>
            <consortium name="The Broad Institute Genomics Platform"/>
            <consortium name="The Broad Institute Genome Sequencing Center for Infectious Disease"/>
            <person name="Wu L."/>
            <person name="Ma J."/>
        </authorList>
    </citation>
    <scope>NUCLEOTIDE SEQUENCE [LARGE SCALE GENOMIC DNA]</scope>
    <source>
        <strain evidence="7">JCM 17925</strain>
    </source>
</reference>
<name>A0ABP8KF92_9BACT</name>
<dbReference type="EMBL" id="BAABHB010000003">
    <property type="protein sequence ID" value="GAA4405207.1"/>
    <property type="molecule type" value="Genomic_DNA"/>
</dbReference>
<accession>A0ABP8KF92</accession>
<dbReference type="Pfam" id="PF00512">
    <property type="entry name" value="HisKA"/>
    <property type="match status" value="1"/>
</dbReference>
<dbReference type="RefSeq" id="WP_345267217.1">
    <property type="nucleotide sequence ID" value="NZ_BAABHB010000003.1"/>
</dbReference>
<keyword evidence="7" id="KW-1185">Reference proteome</keyword>
<dbReference type="Gene3D" id="2.130.10.10">
    <property type="entry name" value="YVTN repeat-like/Quinoprotein amine dehydrogenase"/>
    <property type="match status" value="4"/>
</dbReference>
<evidence type="ECO:0000313" key="7">
    <source>
        <dbReference type="Proteomes" id="UP001500936"/>
    </source>
</evidence>
<dbReference type="InterPro" id="IPR003961">
    <property type="entry name" value="FN3_dom"/>
</dbReference>
<protein>
    <recommendedName>
        <fullName evidence="2">histidine kinase</fullName>
        <ecNumber evidence="2">2.7.13.3</ecNumber>
    </recommendedName>
</protein>
<proteinExistence type="predicted"/>
<dbReference type="InterPro" id="IPR013783">
    <property type="entry name" value="Ig-like_fold"/>
</dbReference>
<dbReference type="CDD" id="cd00082">
    <property type="entry name" value="HisKA"/>
    <property type="match status" value="1"/>
</dbReference>
<dbReference type="SUPFAM" id="SSF63829">
    <property type="entry name" value="Calcium-dependent phosphotriesterase"/>
    <property type="match status" value="2"/>
</dbReference>